<dbReference type="EMBL" id="PYXZ01000001">
    <property type="protein sequence ID" value="PUA82329.1"/>
    <property type="molecule type" value="Genomic_DNA"/>
</dbReference>
<dbReference type="SUPFAM" id="SSF101898">
    <property type="entry name" value="NHL repeat"/>
    <property type="match status" value="1"/>
</dbReference>
<evidence type="ECO:0000313" key="4">
    <source>
        <dbReference type="Proteomes" id="UP000244867"/>
    </source>
</evidence>
<evidence type="ECO:0000313" key="3">
    <source>
        <dbReference type="EMBL" id="PUA82329.1"/>
    </source>
</evidence>
<dbReference type="Gene3D" id="2.130.10.10">
    <property type="entry name" value="YVTN repeat-like/Quinoprotein amine dehydrogenase"/>
    <property type="match status" value="2"/>
</dbReference>
<feature type="compositionally biased region" description="Pro residues" evidence="1">
    <location>
        <begin position="355"/>
        <end position="372"/>
    </location>
</feature>
<organism evidence="3 4">
    <name type="scientific">Nocardioides currus</name>
    <dbReference type="NCBI Taxonomy" id="2133958"/>
    <lineage>
        <taxon>Bacteria</taxon>
        <taxon>Bacillati</taxon>
        <taxon>Actinomycetota</taxon>
        <taxon>Actinomycetes</taxon>
        <taxon>Propionibacteriales</taxon>
        <taxon>Nocardioidaceae</taxon>
        <taxon>Nocardioides</taxon>
    </lineage>
</organism>
<dbReference type="RefSeq" id="WP_108342516.1">
    <property type="nucleotide sequence ID" value="NZ_PYXZ01000001.1"/>
</dbReference>
<dbReference type="PANTHER" id="PTHR40274:SF3">
    <property type="entry name" value="VIRGINIAMYCIN B LYASE"/>
    <property type="match status" value="1"/>
</dbReference>
<dbReference type="InterPro" id="IPR015943">
    <property type="entry name" value="WD40/YVTN_repeat-like_dom_sf"/>
</dbReference>
<name>A0A2R7Z2E3_9ACTN</name>
<reference evidence="3 4" key="1">
    <citation type="submission" date="2018-03" db="EMBL/GenBank/DDBJ databases">
        <authorList>
            <person name="Keele B.F."/>
        </authorList>
    </citation>
    <scope>NUCLEOTIDE SEQUENCE [LARGE SCALE GENOMIC DNA]</scope>
    <source>
        <strain evidence="3 4">IB-3</strain>
    </source>
</reference>
<comment type="caution">
    <text evidence="3">The sequence shown here is derived from an EMBL/GenBank/DDBJ whole genome shotgun (WGS) entry which is preliminary data.</text>
</comment>
<evidence type="ECO:0000256" key="1">
    <source>
        <dbReference type="SAM" id="MobiDB-lite"/>
    </source>
</evidence>
<sequence>MKLARASALFCTALVATMLALVPTAPAHAAVTVFTVPTSNADLGRITTAPNGDMWFIERDANKIGRITPAGVVTEFNLPTQTVGDSSVYGIDVAADGTVWVVWDSGWNALGFHPSNPGAAVNYDLGDYPYGGEVRVAPDGRVFVTMNYDESGVATLAPGSSDFFWSANAPECEDVLGEAADGSMWCQGGGLDQLVHLNADGTGGVTYPLPSDATYPNGLAAGPVGSIWFTRSSSGTMFTSPNNGSVGYLDQASGATRIWSTGSRTAPSDLIQAPDGTMWFTNRGAAPAIGHINAAGVGAITAVGNYEPTSLTWGADGAIWFTDAKNNAIVRVTPDQLQTTNVDVGTGATMITGSTPPPPGPVPGTPGVPPAPGTKGLPTGTMTKPKGVVKVKQAKVPVAVSCPTSATRGCIGSVKVSKGKKAVTRAASYRLASGTSTTVRAKLTGPGKRIVKPGKRVRLSASLTRVGAKKPSVKRSFTALRR</sequence>
<evidence type="ECO:0008006" key="5">
    <source>
        <dbReference type="Google" id="ProtNLM"/>
    </source>
</evidence>
<protein>
    <recommendedName>
        <fullName evidence="5">Virginiamycin B lyase</fullName>
    </recommendedName>
</protein>
<evidence type="ECO:0000256" key="2">
    <source>
        <dbReference type="SAM" id="SignalP"/>
    </source>
</evidence>
<feature type="signal peptide" evidence="2">
    <location>
        <begin position="1"/>
        <end position="29"/>
    </location>
</feature>
<gene>
    <name evidence="3" type="ORF">C7S10_00825</name>
</gene>
<proteinExistence type="predicted"/>
<dbReference type="Proteomes" id="UP000244867">
    <property type="component" value="Unassembled WGS sequence"/>
</dbReference>
<keyword evidence="4" id="KW-1185">Reference proteome</keyword>
<dbReference type="OrthoDB" id="9812926at2"/>
<dbReference type="SUPFAM" id="SSF63829">
    <property type="entry name" value="Calcium-dependent phosphotriesterase"/>
    <property type="match status" value="1"/>
</dbReference>
<feature type="chain" id="PRO_5015340195" description="Virginiamycin B lyase" evidence="2">
    <location>
        <begin position="30"/>
        <end position="482"/>
    </location>
</feature>
<keyword evidence="2" id="KW-0732">Signal</keyword>
<dbReference type="AlphaFoldDB" id="A0A2R7Z2E3"/>
<dbReference type="PANTHER" id="PTHR40274">
    <property type="entry name" value="VIRGINIAMYCIN B LYASE"/>
    <property type="match status" value="1"/>
</dbReference>
<dbReference type="InterPro" id="IPR051344">
    <property type="entry name" value="Vgb"/>
</dbReference>
<accession>A0A2R7Z2E3</accession>
<dbReference type="Pfam" id="PF24684">
    <property type="entry name" value="Vgb_lyase"/>
    <property type="match status" value="1"/>
</dbReference>
<feature type="region of interest" description="Disordered" evidence="1">
    <location>
        <begin position="352"/>
        <end position="384"/>
    </location>
</feature>